<dbReference type="Proteomes" id="UP000249066">
    <property type="component" value="Unassembled WGS sequence"/>
</dbReference>
<proteinExistence type="predicted"/>
<sequence>MGIETLNDTIKYQDGKGVSREAGVVVVARGIVDLASDVSLAAAGSDGDATEPVGGISAGTYIFDLLIGEGDSPELALERLAPDGATWIAIDGLDALSSDFAPGPVTIGQGATLRLVNTSVNSVAGVYARLS</sequence>
<protein>
    <submittedName>
        <fullName evidence="1">Uncharacterized protein</fullName>
    </submittedName>
</protein>
<gene>
    <name evidence="1" type="ORF">DI623_11405</name>
</gene>
<dbReference type="AlphaFoldDB" id="A0A2W5C4J3"/>
<name>A0A2W5C4J3_9SPHN</name>
<evidence type="ECO:0000313" key="1">
    <source>
        <dbReference type="EMBL" id="PZO89078.1"/>
    </source>
</evidence>
<evidence type="ECO:0000313" key="2">
    <source>
        <dbReference type="Proteomes" id="UP000249066"/>
    </source>
</evidence>
<dbReference type="EMBL" id="QFNN01000073">
    <property type="protein sequence ID" value="PZO89078.1"/>
    <property type="molecule type" value="Genomic_DNA"/>
</dbReference>
<reference evidence="1 2" key="1">
    <citation type="submission" date="2017-08" db="EMBL/GenBank/DDBJ databases">
        <title>Infants hospitalized years apart are colonized by the same room-sourced microbial strains.</title>
        <authorList>
            <person name="Brooks B."/>
            <person name="Olm M.R."/>
            <person name="Firek B.A."/>
            <person name="Baker R."/>
            <person name="Thomas B.C."/>
            <person name="Morowitz M.J."/>
            <person name="Banfield J.F."/>
        </authorList>
    </citation>
    <scope>NUCLEOTIDE SEQUENCE [LARGE SCALE GENOMIC DNA]</scope>
    <source>
        <strain evidence="1">S2_018_000_R2_101</strain>
    </source>
</reference>
<accession>A0A2W5C4J3</accession>
<comment type="caution">
    <text evidence="1">The sequence shown here is derived from an EMBL/GenBank/DDBJ whole genome shotgun (WGS) entry which is preliminary data.</text>
</comment>
<organism evidence="1 2">
    <name type="scientific">Sphingomonas sanxanigenens</name>
    <dbReference type="NCBI Taxonomy" id="397260"/>
    <lineage>
        <taxon>Bacteria</taxon>
        <taxon>Pseudomonadati</taxon>
        <taxon>Pseudomonadota</taxon>
        <taxon>Alphaproteobacteria</taxon>
        <taxon>Sphingomonadales</taxon>
        <taxon>Sphingomonadaceae</taxon>
        <taxon>Sphingomonas</taxon>
    </lineage>
</organism>